<evidence type="ECO:0000259" key="3">
    <source>
        <dbReference type="Pfam" id="PF01757"/>
    </source>
</evidence>
<dbReference type="EMBL" id="JALQCY010000004">
    <property type="protein sequence ID" value="MCK9794992.1"/>
    <property type="molecule type" value="Genomic_DNA"/>
</dbReference>
<evidence type="ECO:0000256" key="2">
    <source>
        <dbReference type="SAM" id="Phobius"/>
    </source>
</evidence>
<keyword evidence="2" id="KW-0812">Transmembrane</keyword>
<dbReference type="InterPro" id="IPR002656">
    <property type="entry name" value="Acyl_transf_3_dom"/>
</dbReference>
<feature type="transmembrane region" description="Helical" evidence="2">
    <location>
        <begin position="212"/>
        <end position="231"/>
    </location>
</feature>
<organism evidence="5 6">
    <name type="scientific">Isoptericola peretonis</name>
    <dbReference type="NCBI Taxonomy" id="2918523"/>
    <lineage>
        <taxon>Bacteria</taxon>
        <taxon>Bacillati</taxon>
        <taxon>Actinomycetota</taxon>
        <taxon>Actinomycetes</taxon>
        <taxon>Micrococcales</taxon>
        <taxon>Promicromonosporaceae</taxon>
        <taxon>Isoptericola</taxon>
    </lineage>
</organism>
<protein>
    <submittedName>
        <fullName evidence="5">Acyltransferase</fullName>
    </submittedName>
</protein>
<feature type="transmembrane region" description="Helical" evidence="2">
    <location>
        <begin position="397"/>
        <end position="416"/>
    </location>
</feature>
<keyword evidence="2" id="KW-1133">Transmembrane helix</keyword>
<dbReference type="InterPro" id="IPR050879">
    <property type="entry name" value="Acyltransferase_3"/>
</dbReference>
<feature type="transmembrane region" description="Helical" evidence="2">
    <location>
        <begin position="359"/>
        <end position="377"/>
    </location>
</feature>
<gene>
    <name evidence="5" type="ORF">M1843_14665</name>
</gene>
<dbReference type="Pfam" id="PF01757">
    <property type="entry name" value="Acyl_transf_3"/>
    <property type="match status" value="1"/>
</dbReference>
<name>A0ABT0J664_9MICO</name>
<dbReference type="PANTHER" id="PTHR23028:SF53">
    <property type="entry name" value="ACYL_TRANSF_3 DOMAIN-CONTAINING PROTEIN"/>
    <property type="match status" value="1"/>
</dbReference>
<sequence length="718" mass="75579">MTLTATDVATAGAGTPEARHARTAGGAAGGAPRRFLPEVQALRALAVALVVVYHVRPDLLPGGFIGVDVFFVISGYLITGHMLREVRTSGRLSLARFWAARARRILPAGLVVLAFVALTCTLVLPASEWAQVQRQLLASVLYVENWALASDSVDYLAAENAAAPVQHYWSLAVEEQFYLLWPLVLVGVVQVARRVRARASGASPGDRLPGRLLLLVFGVLVAASFVWNVTAVRGGDAAAYFATTTRLWELGVGGLLALLVRYTPRFAAARSAAALAGVAAIVVGAFAIDGATPYPGWAALVPVLGTALVVAAGRTTGPVSLTGVVDLRPVQWLGDVSYSVYLWHFPLVVYALARAGRPPTALEAAGLVGLTLGLAALSHRYVERPFRRRRVPDRGTLVLAAVAMVVVAALAGTIGLRAAAEQARWDRAAGQVVVADGSGFGAEATSDGAVPPFVDDVRVVVPAPTEVQDDAVTAFDEQSCSARKDDPLEPRTCELGDPDGRVTVALVGDSHARMLGSPVARLAEDRGWRLVTFLRDSCPFSAEPRTVPEGPTCVAANAVTLERLVELAPDAVVTVAYGGSRYRDPGTGERPGVRGTADVWRELEEAGIQVYAVKDAPQPDPFVVRCVAAAAEDPADVGDLDGCAVPRERALVGRDLVDAAAERVPGVDVVDLTDRYCGAESCPAVIGNVMVYRDTNHVTDTYARSLAPFLAGAIPAEP</sequence>
<feature type="transmembrane region" description="Helical" evidence="2">
    <location>
        <begin position="237"/>
        <end position="260"/>
    </location>
</feature>
<feature type="transmembrane region" description="Helical" evidence="2">
    <location>
        <begin position="62"/>
        <end position="83"/>
    </location>
</feature>
<evidence type="ECO:0000259" key="4">
    <source>
        <dbReference type="Pfam" id="PF19040"/>
    </source>
</evidence>
<keyword evidence="6" id="KW-1185">Reference proteome</keyword>
<dbReference type="InterPro" id="IPR043968">
    <property type="entry name" value="SGNH"/>
</dbReference>
<feature type="transmembrane region" description="Helical" evidence="2">
    <location>
        <begin position="267"/>
        <end position="288"/>
    </location>
</feature>
<evidence type="ECO:0000313" key="6">
    <source>
        <dbReference type="Proteomes" id="UP001651050"/>
    </source>
</evidence>
<proteinExistence type="predicted"/>
<dbReference type="PANTHER" id="PTHR23028">
    <property type="entry name" value="ACETYLTRANSFERASE"/>
    <property type="match status" value="1"/>
</dbReference>
<keyword evidence="2" id="KW-0472">Membrane</keyword>
<feature type="transmembrane region" description="Helical" evidence="2">
    <location>
        <begin position="104"/>
        <end position="124"/>
    </location>
</feature>
<dbReference type="Pfam" id="PF19040">
    <property type="entry name" value="SGNH"/>
    <property type="match status" value="1"/>
</dbReference>
<feature type="transmembrane region" description="Helical" evidence="2">
    <location>
        <begin position="332"/>
        <end position="353"/>
    </location>
</feature>
<feature type="region of interest" description="Disordered" evidence="1">
    <location>
        <begin position="1"/>
        <end position="29"/>
    </location>
</feature>
<comment type="caution">
    <text evidence="5">The sequence shown here is derived from an EMBL/GenBank/DDBJ whole genome shotgun (WGS) entry which is preliminary data.</text>
</comment>
<evidence type="ECO:0000313" key="5">
    <source>
        <dbReference type="EMBL" id="MCK9794992.1"/>
    </source>
</evidence>
<accession>A0ABT0J664</accession>
<evidence type="ECO:0000256" key="1">
    <source>
        <dbReference type="SAM" id="MobiDB-lite"/>
    </source>
</evidence>
<dbReference type="RefSeq" id="WP_416344846.1">
    <property type="nucleotide sequence ID" value="NZ_JALQCY010000004.1"/>
</dbReference>
<dbReference type="GO" id="GO:0016746">
    <property type="term" value="F:acyltransferase activity"/>
    <property type="evidence" value="ECO:0007669"/>
    <property type="project" value="UniProtKB-KW"/>
</dbReference>
<feature type="compositionally biased region" description="Low complexity" evidence="1">
    <location>
        <begin position="1"/>
        <end position="15"/>
    </location>
</feature>
<keyword evidence="5" id="KW-0012">Acyltransferase</keyword>
<reference evidence="5 6" key="1">
    <citation type="submission" date="2022-02" db="EMBL/GenBank/DDBJ databases">
        <title>The car tank lid bacteriome: a reservoir of bacteria with potential in bioremediation of fuel.</title>
        <authorList>
            <person name="Vidal-Verdu A."/>
            <person name="Gomez-Martinez D."/>
            <person name="Latorre-Perez A."/>
            <person name="Pereto J."/>
            <person name="Porcar M."/>
        </authorList>
    </citation>
    <scope>NUCLEOTIDE SEQUENCE [LARGE SCALE GENOMIC DNA]</scope>
    <source>
        <strain evidence="5 6">4D.3</strain>
    </source>
</reference>
<keyword evidence="5" id="KW-0808">Transferase</keyword>
<feature type="domain" description="SGNH" evidence="4">
    <location>
        <begin position="480"/>
        <end position="710"/>
    </location>
</feature>
<feature type="domain" description="Acyltransferase 3" evidence="3">
    <location>
        <begin position="38"/>
        <end position="377"/>
    </location>
</feature>
<dbReference type="Proteomes" id="UP001651050">
    <property type="component" value="Unassembled WGS sequence"/>
</dbReference>
<feature type="transmembrane region" description="Helical" evidence="2">
    <location>
        <begin position="176"/>
        <end position="192"/>
    </location>
</feature>